<protein>
    <submittedName>
        <fullName evidence="2">Nucleocapsid protein</fullName>
    </submittedName>
</protein>
<reference evidence="2" key="1">
    <citation type="journal article" date="2016" name="Nature">
        <title>Redefining the invertebrate RNA virosphere.</title>
        <authorList>
            <person name="Shi M."/>
            <person name="Lin X.D."/>
            <person name="Tian J.H."/>
            <person name="Chen L.J."/>
            <person name="Chen X."/>
            <person name="Li C.X."/>
            <person name="Qin X.C."/>
            <person name="Li J."/>
            <person name="Cao J.P."/>
            <person name="Eden J.S."/>
            <person name="Buchmann J."/>
            <person name="Wang W."/>
            <person name="Xu J."/>
            <person name="Holmes E.C."/>
            <person name="Zhang Y.Z."/>
        </authorList>
    </citation>
    <scope>NUCLEOTIDE SEQUENCE</scope>
    <source>
        <strain evidence="2">GCM19162</strain>
    </source>
</reference>
<keyword evidence="2" id="KW-0543">Viral nucleoprotein</keyword>
<name>A0A1L3KKK4_9VIRU</name>
<feature type="region of interest" description="Disordered" evidence="1">
    <location>
        <begin position="1"/>
        <end position="21"/>
    </location>
</feature>
<sequence>MGDPILVASTSQMETNEDPISETSATTVIAQDTPTTIVVSADDHNLEVGAPGKQVIQRNEELKIKVIGWIASSIHDIILLFKGDTTNIDHGNQALSHLFTCHTIRRQMAQKTEGNMNAKMEEFDMIVKGDKITFPKDNVMDIVVRHARDHQLEYKYIDPSNKEDNWYGIAGPYLCMLAGYKYRMDELRVGHSKIKVGKRRNSNSNLVVSSSDYGITGAHHIFCEGVLFPPEKKASMVQSMGPATQLIMYINAEKRYKNKWKVALLKTFAHFPRIAEVLTWMEGKDSNQIRPVIGRMLDLAILTTLRSNSRAYLPPTIFSFVLREENWSNGGVTYKGSDLIKNFNFSGRGLYTVYRIAQGLKWKMDGNFTPEQCKQAIFHATFGTYSEDFGILSQISTTKRWYTREEFGESFRNPRTSKKTVETTLVHLTYYSKLASANLTREMASQNVQCASRPVFSGNRKRKFSVAFFEYLKENTSKVYTGIGIEAILNLYTEEIQRIRSNIEANGMTQSCGTVKWRRLADLNSRFEDTEELDLVFEETGDFFLSRA</sequence>
<proteinExistence type="predicted"/>
<dbReference type="EMBL" id="KX883861">
    <property type="protein sequence ID" value="APG77883.1"/>
    <property type="molecule type" value="Genomic_RNA"/>
</dbReference>
<keyword evidence="2" id="KW-0946">Virion</keyword>
<accession>A0A1L3KKK4</accession>
<dbReference type="GO" id="GO:0019013">
    <property type="term" value="C:viral nucleocapsid"/>
    <property type="evidence" value="ECO:0007669"/>
    <property type="project" value="UniProtKB-KW"/>
</dbReference>
<evidence type="ECO:0000313" key="2">
    <source>
        <dbReference type="EMBL" id="APG77883.1"/>
    </source>
</evidence>
<evidence type="ECO:0000256" key="1">
    <source>
        <dbReference type="SAM" id="MobiDB-lite"/>
    </source>
</evidence>
<organism evidence="2">
    <name type="scientific">Hubei earwig virus 1</name>
    <dbReference type="NCBI Taxonomy" id="1922890"/>
    <lineage>
        <taxon>Viruses</taxon>
        <taxon>Riboviria</taxon>
    </lineage>
</organism>